<gene>
    <name evidence="1" type="ORF">GSBLH_T00003775001</name>
</gene>
<evidence type="ECO:0000313" key="2">
    <source>
        <dbReference type="Proteomes" id="UP000008312"/>
    </source>
</evidence>
<protein>
    <submittedName>
        <fullName evidence="1">Uncharacterized protein</fullName>
    </submittedName>
</protein>
<dbReference type="RefSeq" id="XP_012898020.1">
    <property type="nucleotide sequence ID" value="XM_013042566.1"/>
</dbReference>
<sequence length="34" mass="3798">MQLYLKPILCLCNVVAPRIGPPSSRNKNDSQQTL</sequence>
<organism evidence="1">
    <name type="scientific">Blastocystis hominis</name>
    <dbReference type="NCBI Taxonomy" id="12968"/>
    <lineage>
        <taxon>Eukaryota</taxon>
        <taxon>Sar</taxon>
        <taxon>Stramenopiles</taxon>
        <taxon>Bigyra</taxon>
        <taxon>Opalozoa</taxon>
        <taxon>Opalinata</taxon>
        <taxon>Blastocystidae</taxon>
        <taxon>Blastocystis</taxon>
    </lineage>
</organism>
<dbReference type="GeneID" id="24920839"/>
<keyword evidence="2" id="KW-1185">Reference proteome</keyword>
<dbReference type="AlphaFoldDB" id="D8M7D3"/>
<dbReference type="InParanoid" id="D8M7D3"/>
<reference evidence="1" key="1">
    <citation type="submission" date="2010-02" db="EMBL/GenBank/DDBJ databases">
        <title>Sequencing and annotation of the Blastocystis hominis genome.</title>
        <authorList>
            <person name="Wincker P."/>
        </authorList>
    </citation>
    <scope>NUCLEOTIDE SEQUENCE</scope>
    <source>
        <strain evidence="1">Singapore isolate B</strain>
    </source>
</reference>
<evidence type="ECO:0000313" key="1">
    <source>
        <dbReference type="EMBL" id="CBK23972.2"/>
    </source>
</evidence>
<proteinExistence type="predicted"/>
<name>D8M7D3_BLAHO</name>
<dbReference type="EMBL" id="FN668672">
    <property type="protein sequence ID" value="CBK23972.2"/>
    <property type="molecule type" value="Genomic_DNA"/>
</dbReference>
<dbReference type="Proteomes" id="UP000008312">
    <property type="component" value="Unassembled WGS sequence"/>
</dbReference>
<accession>D8M7D3</accession>